<dbReference type="InterPro" id="IPR035959">
    <property type="entry name" value="RutC-like_sf"/>
</dbReference>
<name>A0ABP8JKJ2_9BACT</name>
<dbReference type="InterPro" id="IPR006056">
    <property type="entry name" value="RidA"/>
</dbReference>
<keyword evidence="3" id="KW-1185">Reference proteome</keyword>
<comment type="similarity">
    <text evidence="1">Belongs to the RutC family.</text>
</comment>
<proteinExistence type="inferred from homology"/>
<dbReference type="NCBIfam" id="TIGR00004">
    <property type="entry name" value="Rid family detoxifying hydrolase"/>
    <property type="match status" value="1"/>
</dbReference>
<dbReference type="InterPro" id="IPR019897">
    <property type="entry name" value="RidA_CS"/>
</dbReference>
<dbReference type="CDD" id="cd00448">
    <property type="entry name" value="YjgF_YER057c_UK114_family"/>
    <property type="match status" value="1"/>
</dbReference>
<sequence>MEFLHHNEAPKAVGPYSQAIVAGGLVFCSGQTPLVPASMQIEATTIEDQTRQALANLATVLSSAGLGLSDIVKTTVFLKNFADFQRMNGVYAEVFGTHRPARSTVEVSRLPLDALVEIECIAALRG</sequence>
<accession>A0ABP8JKJ2</accession>
<dbReference type="Pfam" id="PF01042">
    <property type="entry name" value="Ribonuc_L-PSP"/>
    <property type="match status" value="1"/>
</dbReference>
<dbReference type="RefSeq" id="WP_345227529.1">
    <property type="nucleotide sequence ID" value="NZ_BAABHA010000015.1"/>
</dbReference>
<dbReference type="SUPFAM" id="SSF55298">
    <property type="entry name" value="YjgF-like"/>
    <property type="match status" value="1"/>
</dbReference>
<reference evidence="3" key="1">
    <citation type="journal article" date="2019" name="Int. J. Syst. Evol. Microbiol.">
        <title>The Global Catalogue of Microorganisms (GCM) 10K type strain sequencing project: providing services to taxonomists for standard genome sequencing and annotation.</title>
        <authorList>
            <consortium name="The Broad Institute Genomics Platform"/>
            <consortium name="The Broad Institute Genome Sequencing Center for Infectious Disease"/>
            <person name="Wu L."/>
            <person name="Ma J."/>
        </authorList>
    </citation>
    <scope>NUCLEOTIDE SEQUENCE [LARGE SCALE GENOMIC DNA]</scope>
    <source>
        <strain evidence="3">JCM 17924</strain>
    </source>
</reference>
<evidence type="ECO:0000256" key="1">
    <source>
        <dbReference type="ARBA" id="ARBA00010552"/>
    </source>
</evidence>
<dbReference type="PANTHER" id="PTHR11803">
    <property type="entry name" value="2-IMINOBUTANOATE/2-IMINOPROPANOATE DEAMINASE RIDA"/>
    <property type="match status" value="1"/>
</dbReference>
<comment type="caution">
    <text evidence="2">The sequence shown here is derived from an EMBL/GenBank/DDBJ whole genome shotgun (WGS) entry which is preliminary data.</text>
</comment>
<protein>
    <submittedName>
        <fullName evidence="2">RidA family protein</fullName>
    </submittedName>
</protein>
<dbReference type="Gene3D" id="3.30.1330.40">
    <property type="entry name" value="RutC-like"/>
    <property type="match status" value="1"/>
</dbReference>
<evidence type="ECO:0000313" key="3">
    <source>
        <dbReference type="Proteomes" id="UP001500454"/>
    </source>
</evidence>
<dbReference type="PANTHER" id="PTHR11803:SF58">
    <property type="entry name" value="PROTEIN HMF1-RELATED"/>
    <property type="match status" value="1"/>
</dbReference>
<organism evidence="2 3">
    <name type="scientific">Hymenobacter koreensis</name>
    <dbReference type="NCBI Taxonomy" id="1084523"/>
    <lineage>
        <taxon>Bacteria</taxon>
        <taxon>Pseudomonadati</taxon>
        <taxon>Bacteroidota</taxon>
        <taxon>Cytophagia</taxon>
        <taxon>Cytophagales</taxon>
        <taxon>Hymenobacteraceae</taxon>
        <taxon>Hymenobacter</taxon>
    </lineage>
</organism>
<dbReference type="InterPro" id="IPR006175">
    <property type="entry name" value="YjgF/YER057c/UK114"/>
</dbReference>
<dbReference type="Proteomes" id="UP001500454">
    <property type="component" value="Unassembled WGS sequence"/>
</dbReference>
<dbReference type="PROSITE" id="PS01094">
    <property type="entry name" value="UPF0076"/>
    <property type="match status" value="1"/>
</dbReference>
<gene>
    <name evidence="2" type="ORF">GCM10023186_42470</name>
</gene>
<evidence type="ECO:0000313" key="2">
    <source>
        <dbReference type="EMBL" id="GAA4392233.1"/>
    </source>
</evidence>
<dbReference type="EMBL" id="BAABHA010000015">
    <property type="protein sequence ID" value="GAA4392233.1"/>
    <property type="molecule type" value="Genomic_DNA"/>
</dbReference>